<name>A0A226BZC2_9FIRM</name>
<evidence type="ECO:0000313" key="11">
    <source>
        <dbReference type="Proteomes" id="UP000214588"/>
    </source>
</evidence>
<organism evidence="10 11">
    <name type="scientific">Natranaerobius trueperi</name>
    <dbReference type="NCBI Taxonomy" id="759412"/>
    <lineage>
        <taxon>Bacteria</taxon>
        <taxon>Bacillati</taxon>
        <taxon>Bacillota</taxon>
        <taxon>Clostridia</taxon>
        <taxon>Natranaerobiales</taxon>
        <taxon>Natranaerobiaceae</taxon>
        <taxon>Natranaerobius</taxon>
    </lineage>
</organism>
<dbReference type="InterPro" id="IPR004437">
    <property type="entry name" value="ParB/RepB/Spo0J"/>
</dbReference>
<protein>
    <submittedName>
        <fullName evidence="10">Nucleoid occlusion protein</fullName>
    </submittedName>
</protein>
<dbReference type="PANTHER" id="PTHR33375:SF8">
    <property type="entry name" value="NUCLEOID OCCLUSION PROTEIN"/>
    <property type="match status" value="1"/>
</dbReference>
<dbReference type="Gene3D" id="3.90.1530.30">
    <property type="match status" value="1"/>
</dbReference>
<evidence type="ECO:0000256" key="7">
    <source>
        <dbReference type="ARBA" id="ARBA00023306"/>
    </source>
</evidence>
<dbReference type="FunFam" id="3.90.1530.30:FF:000001">
    <property type="entry name" value="Chromosome partitioning protein ParB"/>
    <property type="match status" value="1"/>
</dbReference>
<dbReference type="OrthoDB" id="9802051at2"/>
<gene>
    <name evidence="10" type="primary">noc</name>
    <name evidence="10" type="ORF">CDO51_08250</name>
</gene>
<feature type="coiled-coil region" evidence="8">
    <location>
        <begin position="201"/>
        <end position="228"/>
    </location>
</feature>
<dbReference type="GO" id="GO:0009295">
    <property type="term" value="C:nucleoid"/>
    <property type="evidence" value="ECO:0007669"/>
    <property type="project" value="UniProtKB-SubCell"/>
</dbReference>
<dbReference type="AlphaFoldDB" id="A0A226BZC2"/>
<accession>A0A226BZC2</accession>
<dbReference type="GO" id="GO:0005694">
    <property type="term" value="C:chromosome"/>
    <property type="evidence" value="ECO:0007669"/>
    <property type="project" value="TreeGrafter"/>
</dbReference>
<evidence type="ECO:0000256" key="2">
    <source>
        <dbReference type="ARBA" id="ARBA00006295"/>
    </source>
</evidence>
<dbReference type="Gene3D" id="1.10.10.2830">
    <property type="match status" value="1"/>
</dbReference>
<dbReference type="RefSeq" id="WP_089023806.1">
    <property type="nucleotide sequence ID" value="NZ_NIQC01000017.1"/>
</dbReference>
<evidence type="ECO:0000313" key="10">
    <source>
        <dbReference type="EMBL" id="OWZ83480.1"/>
    </source>
</evidence>
<keyword evidence="6" id="KW-0717">Septation</keyword>
<keyword evidence="7" id="KW-0131">Cell cycle</keyword>
<keyword evidence="5" id="KW-0238">DNA-binding</keyword>
<evidence type="ECO:0000256" key="3">
    <source>
        <dbReference type="ARBA" id="ARBA00022490"/>
    </source>
</evidence>
<evidence type="ECO:0000256" key="5">
    <source>
        <dbReference type="ARBA" id="ARBA00023125"/>
    </source>
</evidence>
<dbReference type="NCBIfam" id="TIGR00180">
    <property type="entry name" value="parB_part"/>
    <property type="match status" value="1"/>
</dbReference>
<comment type="subcellular location">
    <subcellularLocation>
        <location evidence="1">Cytoplasm</location>
        <location evidence="1">Nucleoid</location>
    </subcellularLocation>
</comment>
<dbReference type="InterPro" id="IPR050336">
    <property type="entry name" value="Chromosome_partition/occlusion"/>
</dbReference>
<dbReference type="Pfam" id="PF17762">
    <property type="entry name" value="HTH_ParB"/>
    <property type="match status" value="1"/>
</dbReference>
<feature type="domain" description="ParB-like N-terminal" evidence="9">
    <location>
        <begin position="25"/>
        <end position="116"/>
    </location>
</feature>
<dbReference type="Proteomes" id="UP000214588">
    <property type="component" value="Unassembled WGS sequence"/>
</dbReference>
<dbReference type="GO" id="GO:0003677">
    <property type="term" value="F:DNA binding"/>
    <property type="evidence" value="ECO:0007669"/>
    <property type="project" value="UniProtKB-KW"/>
</dbReference>
<dbReference type="EMBL" id="NIQC01000017">
    <property type="protein sequence ID" value="OWZ83480.1"/>
    <property type="molecule type" value="Genomic_DNA"/>
</dbReference>
<proteinExistence type="inferred from homology"/>
<keyword evidence="3" id="KW-0963">Cytoplasm</keyword>
<keyword evidence="11" id="KW-1185">Reference proteome</keyword>
<dbReference type="GO" id="GO:0045881">
    <property type="term" value="P:positive regulation of sporulation resulting in formation of a cellular spore"/>
    <property type="evidence" value="ECO:0007669"/>
    <property type="project" value="TreeGrafter"/>
</dbReference>
<dbReference type="GO" id="GO:0000917">
    <property type="term" value="P:division septum assembly"/>
    <property type="evidence" value="ECO:0007669"/>
    <property type="project" value="UniProtKB-KW"/>
</dbReference>
<evidence type="ECO:0000256" key="4">
    <source>
        <dbReference type="ARBA" id="ARBA00022618"/>
    </source>
</evidence>
<dbReference type="SMART" id="SM00470">
    <property type="entry name" value="ParB"/>
    <property type="match status" value="1"/>
</dbReference>
<evidence type="ECO:0000256" key="8">
    <source>
        <dbReference type="SAM" id="Coils"/>
    </source>
</evidence>
<dbReference type="Pfam" id="PF02195">
    <property type="entry name" value="ParB_N"/>
    <property type="match status" value="1"/>
</dbReference>
<sequence>MKEWSKLLGLISNEDKDDQRVENIQEIPLEKIEANPYQPRKEFDEDKLQELIQSIKTYGLLQPIVVRKVPDSDKYQIVAGERRYRALTQLQRETVSAIVRNLNDTSMAALAMIENIQRENLNFVEEAEGYQKLIDEFGLTQEVLAQRLGRSQSTIANKLRLLKLSDQVKSKVNQLDITERHARTLLKLPSEDLQLELLGQVENEKLNVKQTEERAKVLLQTEEEENKDKKTKGKKKRPVIRDLRIFLNTIRQAVSVIKDSGLEPDVVEDDYEDRIEIKITLPKNSTNK</sequence>
<dbReference type="InterPro" id="IPR036086">
    <property type="entry name" value="ParB/Sulfiredoxin_sf"/>
</dbReference>
<keyword evidence="4" id="KW-0132">Cell division</keyword>
<dbReference type="InterPro" id="IPR041468">
    <property type="entry name" value="HTH_ParB/Spo0J"/>
</dbReference>
<keyword evidence="8" id="KW-0175">Coiled coil</keyword>
<dbReference type="SUPFAM" id="SSF110849">
    <property type="entry name" value="ParB/Sulfiredoxin"/>
    <property type="match status" value="1"/>
</dbReference>
<evidence type="ECO:0000259" key="9">
    <source>
        <dbReference type="SMART" id="SM00470"/>
    </source>
</evidence>
<dbReference type="CDD" id="cd16393">
    <property type="entry name" value="SPO0J_N"/>
    <property type="match status" value="1"/>
</dbReference>
<dbReference type="FunFam" id="1.10.10.2830:FF:000001">
    <property type="entry name" value="Chromosome partitioning protein ParB"/>
    <property type="match status" value="1"/>
</dbReference>
<comment type="caution">
    <text evidence="10">The sequence shown here is derived from an EMBL/GenBank/DDBJ whole genome shotgun (WGS) entry which is preliminary data.</text>
</comment>
<evidence type="ECO:0000256" key="1">
    <source>
        <dbReference type="ARBA" id="ARBA00004453"/>
    </source>
</evidence>
<reference evidence="10 11" key="1">
    <citation type="submission" date="2017-06" db="EMBL/GenBank/DDBJ databases">
        <title>Draft Genome Sequence of Natranaerobius trueperi halophilic, alkalithermophilic bacteria from soda lakes.</title>
        <authorList>
            <person name="Zhao B."/>
        </authorList>
    </citation>
    <scope>NUCLEOTIDE SEQUENCE [LARGE SCALE GENOMIC DNA]</scope>
    <source>
        <strain evidence="10 11">DSM 18760</strain>
    </source>
</reference>
<comment type="similarity">
    <text evidence="2">Belongs to the ParB family.</text>
</comment>
<dbReference type="PANTHER" id="PTHR33375">
    <property type="entry name" value="CHROMOSOME-PARTITIONING PROTEIN PARB-RELATED"/>
    <property type="match status" value="1"/>
</dbReference>
<evidence type="ECO:0000256" key="6">
    <source>
        <dbReference type="ARBA" id="ARBA00023210"/>
    </source>
</evidence>
<dbReference type="GO" id="GO:0007059">
    <property type="term" value="P:chromosome segregation"/>
    <property type="evidence" value="ECO:0007669"/>
    <property type="project" value="TreeGrafter"/>
</dbReference>
<dbReference type="InterPro" id="IPR023705">
    <property type="entry name" value="Nucleoid_occlusion_protein"/>
</dbReference>
<dbReference type="InterPro" id="IPR003115">
    <property type="entry name" value="ParB_N"/>
</dbReference>
<dbReference type="NCBIfam" id="TIGR04285">
    <property type="entry name" value="nucleoid_noc"/>
    <property type="match status" value="1"/>
</dbReference>